<evidence type="ECO:0000256" key="1">
    <source>
        <dbReference type="ARBA" id="ARBA00022729"/>
    </source>
</evidence>
<dbReference type="PANTHER" id="PTHR35936">
    <property type="entry name" value="MEMBRANE-BOUND LYTIC MUREIN TRANSGLYCOSYLASE F"/>
    <property type="match status" value="1"/>
</dbReference>
<dbReference type="EMBL" id="JBIAZU010000003">
    <property type="protein sequence ID" value="MFF5291951.1"/>
    <property type="molecule type" value="Genomic_DNA"/>
</dbReference>
<dbReference type="PANTHER" id="PTHR35936:SF17">
    <property type="entry name" value="ARGININE-BINDING EXTRACELLULAR PROTEIN ARTP"/>
    <property type="match status" value="1"/>
</dbReference>
<dbReference type="PROSITE" id="PS51257">
    <property type="entry name" value="PROKAR_LIPOPROTEIN"/>
    <property type="match status" value="1"/>
</dbReference>
<organism evidence="4 5">
    <name type="scientific">Paractinoplanes globisporus</name>
    <dbReference type="NCBI Taxonomy" id="113565"/>
    <lineage>
        <taxon>Bacteria</taxon>
        <taxon>Bacillati</taxon>
        <taxon>Actinomycetota</taxon>
        <taxon>Actinomycetes</taxon>
        <taxon>Micromonosporales</taxon>
        <taxon>Micromonosporaceae</taxon>
        <taxon>Paractinoplanes</taxon>
    </lineage>
</organism>
<feature type="chain" id="PRO_5046441377" evidence="2">
    <location>
        <begin position="28"/>
        <end position="296"/>
    </location>
</feature>
<keyword evidence="5" id="KW-1185">Reference proteome</keyword>
<dbReference type="SMART" id="SM00062">
    <property type="entry name" value="PBPb"/>
    <property type="match status" value="1"/>
</dbReference>
<dbReference type="InterPro" id="IPR001638">
    <property type="entry name" value="Solute-binding_3/MltF_N"/>
</dbReference>
<dbReference type="Proteomes" id="UP001602245">
    <property type="component" value="Unassembled WGS sequence"/>
</dbReference>
<comment type="caution">
    <text evidence="4">The sequence shown here is derived from an EMBL/GenBank/DDBJ whole genome shotgun (WGS) entry which is preliminary data.</text>
</comment>
<evidence type="ECO:0000313" key="4">
    <source>
        <dbReference type="EMBL" id="MFF5291951.1"/>
    </source>
</evidence>
<dbReference type="Gene3D" id="3.40.190.10">
    <property type="entry name" value="Periplasmic binding protein-like II"/>
    <property type="match status" value="2"/>
</dbReference>
<dbReference type="Pfam" id="PF00497">
    <property type="entry name" value="SBP_bac_3"/>
    <property type="match status" value="1"/>
</dbReference>
<proteinExistence type="predicted"/>
<sequence length="296" mass="31083">MKALALSLVAVALVAGCGSASSPAATAQAVDNGVPFDQALHDKLPPSVRNTGTLRFVTDASYPPMEQFAPDGRTIVGFEPDLADALGRVLGVKIQMVTGPFQTALDRVADGTYDGVLSAVTDTEEREKKTDFVDYFSAGTSIIVQRGNPSAIAELTNLCGHVVAAEQGTVQADLLHRSQSGCGDRPMQINQYKTNADALLQLRTGRAAAVLNDYPAASYLAEDSRTSNYYQLASGAQYEPGLFGIPVAKGNTQLRDALKGALDKVIASGQYADLLTRWGVSDGAVKNATVNGALTD</sequence>
<evidence type="ECO:0000313" key="5">
    <source>
        <dbReference type="Proteomes" id="UP001602245"/>
    </source>
</evidence>
<dbReference type="CDD" id="cd01004">
    <property type="entry name" value="PBP2_MidA_like"/>
    <property type="match status" value="1"/>
</dbReference>
<name>A0ABW6WG96_9ACTN</name>
<feature type="domain" description="Solute-binding protein family 3/N-terminal" evidence="3">
    <location>
        <begin position="53"/>
        <end position="282"/>
    </location>
</feature>
<keyword evidence="1 2" id="KW-0732">Signal</keyword>
<evidence type="ECO:0000259" key="3">
    <source>
        <dbReference type="SMART" id="SM00062"/>
    </source>
</evidence>
<gene>
    <name evidence="4" type="ORF">ACFY35_21120</name>
</gene>
<evidence type="ECO:0000256" key="2">
    <source>
        <dbReference type="SAM" id="SignalP"/>
    </source>
</evidence>
<reference evidence="4 5" key="1">
    <citation type="submission" date="2024-10" db="EMBL/GenBank/DDBJ databases">
        <title>The Natural Products Discovery Center: Release of the First 8490 Sequenced Strains for Exploring Actinobacteria Biosynthetic Diversity.</title>
        <authorList>
            <person name="Kalkreuter E."/>
            <person name="Kautsar S.A."/>
            <person name="Yang D."/>
            <person name="Bader C.D."/>
            <person name="Teijaro C.N."/>
            <person name="Fluegel L."/>
            <person name="Davis C.M."/>
            <person name="Simpson J.R."/>
            <person name="Lauterbach L."/>
            <person name="Steele A.D."/>
            <person name="Gui C."/>
            <person name="Meng S."/>
            <person name="Li G."/>
            <person name="Viehrig K."/>
            <person name="Ye F."/>
            <person name="Su P."/>
            <person name="Kiefer A.F."/>
            <person name="Nichols A."/>
            <person name="Cepeda A.J."/>
            <person name="Yan W."/>
            <person name="Fan B."/>
            <person name="Jiang Y."/>
            <person name="Adhikari A."/>
            <person name="Zheng C.-J."/>
            <person name="Schuster L."/>
            <person name="Cowan T.M."/>
            <person name="Smanski M.J."/>
            <person name="Chevrette M.G."/>
            <person name="De Carvalho L.P.S."/>
            <person name="Shen B."/>
        </authorList>
    </citation>
    <scope>NUCLEOTIDE SEQUENCE [LARGE SCALE GENOMIC DNA]</scope>
    <source>
        <strain evidence="4 5">NPDC000087</strain>
    </source>
</reference>
<dbReference type="SUPFAM" id="SSF53850">
    <property type="entry name" value="Periplasmic binding protein-like II"/>
    <property type="match status" value="1"/>
</dbReference>
<dbReference type="RefSeq" id="WP_020511811.1">
    <property type="nucleotide sequence ID" value="NZ_JBIAZU010000003.1"/>
</dbReference>
<feature type="signal peptide" evidence="2">
    <location>
        <begin position="1"/>
        <end position="27"/>
    </location>
</feature>
<protein>
    <submittedName>
        <fullName evidence="4">ABC transporter substrate-binding protein</fullName>
    </submittedName>
</protein>
<accession>A0ABW6WG96</accession>